<dbReference type="KEGG" id="ccai:NAS2_0444"/>
<keyword evidence="3" id="KW-1185">Reference proteome</keyword>
<feature type="transmembrane region" description="Helical" evidence="1">
    <location>
        <begin position="207"/>
        <end position="231"/>
    </location>
</feature>
<dbReference type="GeneID" id="55584262"/>
<proteinExistence type="predicted"/>
<reference evidence="2 3" key="1">
    <citation type="journal article" date="2019" name="ISME J.">
        <title>Isolation and characterization of a thermophilic sulfur- and iron-reducing thaumarchaeote from a terrestrial acidic hot spring.</title>
        <authorList>
            <person name="Kato S."/>
            <person name="Itoh T."/>
            <person name="Yuki M."/>
            <person name="Nagamori M."/>
            <person name="Ohnishi M."/>
            <person name="Uematsu K."/>
            <person name="Suzuki K."/>
            <person name="Takashina T."/>
            <person name="Ohkuma M."/>
        </authorList>
    </citation>
    <scope>NUCLEOTIDE SEQUENCE [LARGE SCALE GENOMIC DNA]</scope>
    <source>
        <strain evidence="2 3">NAS-02</strain>
    </source>
</reference>
<feature type="transmembrane region" description="Helical" evidence="1">
    <location>
        <begin position="75"/>
        <end position="95"/>
    </location>
</feature>
<sequence>MSRALRLSVPLLGFAASAILTSALSTYVLYLGYFHMRTGMSVPSLALWGSVFYFAGMPFGKVIGRALRFYRHLPVAVMGMSALIAVTLILMPYVVLPAELMVLRFLQGTVTFFMEIFSNAYSYLYEDVGSRTLASAISISGIPGGVAIGTSAYMLALADPLIVYLALALAALVAAARYSALLSRMRIALTPLTEELHGTTFRMGRTWLMGILWATIAGFNLVLAVALPPFVSAYSPSDVPLAMNAFGVTAVLVTVISGVLAYYLRSPSSLTKMVAIGYALGLAGFIYLWAARPVGVWLALALTLINMETLAVPFIYSIPRHVYPEGLVAKGTWEFSLIGSTFHVWATMLVVGLGYYIGFGSSMAILIGPPIYGLLAALMLPKFFHS</sequence>
<protein>
    <recommendedName>
        <fullName evidence="4">MFS transporter</fullName>
    </recommendedName>
</protein>
<feature type="transmembrane region" description="Helical" evidence="1">
    <location>
        <begin position="243"/>
        <end position="263"/>
    </location>
</feature>
<evidence type="ECO:0000256" key="1">
    <source>
        <dbReference type="SAM" id="Phobius"/>
    </source>
</evidence>
<feature type="transmembrane region" description="Helical" evidence="1">
    <location>
        <begin position="270"/>
        <end position="290"/>
    </location>
</feature>
<dbReference type="RefSeq" id="WP_174448131.1">
    <property type="nucleotide sequence ID" value="NZ_AP018732.1"/>
</dbReference>
<evidence type="ECO:0000313" key="3">
    <source>
        <dbReference type="Proteomes" id="UP000509448"/>
    </source>
</evidence>
<accession>A0A4P2VEH8</accession>
<feature type="transmembrane region" description="Helical" evidence="1">
    <location>
        <begin position="133"/>
        <end position="155"/>
    </location>
</feature>
<organism evidence="2 3">
    <name type="scientific">Conexivisphaera calida</name>
    <dbReference type="NCBI Taxonomy" id="1874277"/>
    <lineage>
        <taxon>Archaea</taxon>
        <taxon>Nitrososphaerota</taxon>
        <taxon>Conexivisphaeria</taxon>
        <taxon>Conexivisphaerales</taxon>
        <taxon>Conexivisphaeraceae</taxon>
        <taxon>Conexivisphaera</taxon>
    </lineage>
</organism>
<feature type="transmembrane region" description="Helical" evidence="1">
    <location>
        <begin position="296"/>
        <end position="316"/>
    </location>
</feature>
<keyword evidence="1" id="KW-1133">Transmembrane helix</keyword>
<dbReference type="AlphaFoldDB" id="A0A4P2VEH8"/>
<keyword evidence="1" id="KW-0472">Membrane</keyword>
<evidence type="ECO:0000313" key="2">
    <source>
        <dbReference type="EMBL" id="BBE41833.1"/>
    </source>
</evidence>
<feature type="transmembrane region" description="Helical" evidence="1">
    <location>
        <begin position="101"/>
        <end position="121"/>
    </location>
</feature>
<evidence type="ECO:0008006" key="4">
    <source>
        <dbReference type="Google" id="ProtNLM"/>
    </source>
</evidence>
<feature type="transmembrane region" description="Helical" evidence="1">
    <location>
        <begin position="363"/>
        <end position="384"/>
    </location>
</feature>
<dbReference type="Proteomes" id="UP000509448">
    <property type="component" value="Chromosome"/>
</dbReference>
<dbReference type="OrthoDB" id="382150at2157"/>
<feature type="transmembrane region" description="Helical" evidence="1">
    <location>
        <begin position="161"/>
        <end position="180"/>
    </location>
</feature>
<dbReference type="EMBL" id="AP018732">
    <property type="protein sequence ID" value="BBE41833.1"/>
    <property type="molecule type" value="Genomic_DNA"/>
</dbReference>
<keyword evidence="1" id="KW-0812">Transmembrane</keyword>
<dbReference type="SUPFAM" id="SSF103473">
    <property type="entry name" value="MFS general substrate transporter"/>
    <property type="match status" value="1"/>
</dbReference>
<feature type="transmembrane region" description="Helical" evidence="1">
    <location>
        <begin position="45"/>
        <end position="63"/>
    </location>
</feature>
<name>A0A4P2VEH8_9ARCH</name>
<feature type="transmembrane region" description="Helical" evidence="1">
    <location>
        <begin position="337"/>
        <end position="357"/>
    </location>
</feature>
<dbReference type="InterPro" id="IPR036259">
    <property type="entry name" value="MFS_trans_sf"/>
</dbReference>
<gene>
    <name evidence="2" type="ORF">NAS2_0444</name>
</gene>
<feature type="transmembrane region" description="Helical" evidence="1">
    <location>
        <begin position="12"/>
        <end position="33"/>
    </location>
</feature>